<keyword evidence="1" id="KW-0732">Signal</keyword>
<evidence type="ECO:0008006" key="4">
    <source>
        <dbReference type="Google" id="ProtNLM"/>
    </source>
</evidence>
<dbReference type="EMBL" id="FUYV01000001">
    <property type="protein sequence ID" value="SKB30752.1"/>
    <property type="molecule type" value="Genomic_DNA"/>
</dbReference>
<reference evidence="2 3" key="1">
    <citation type="submission" date="2017-02" db="EMBL/GenBank/DDBJ databases">
        <authorList>
            <person name="Peterson S.W."/>
        </authorList>
    </citation>
    <scope>NUCLEOTIDE SEQUENCE [LARGE SCALE GENOMIC DNA]</scope>
    <source>
        <strain evidence="2 3">DSM 24412</strain>
    </source>
</reference>
<protein>
    <recommendedName>
        <fullName evidence="4">Peptidoglycan binding domain-containing protein</fullName>
    </recommendedName>
</protein>
<sequence length="238" mass="27035">MLIRILSLIVLIMSIATVASSQKQPTPYPDAVLMYPEQENTLLSKDSYETVKSFYSKEAGSPRTEDGDASSGNFAFFMYKRSLPDDLGVSISSGRGRSTVTGDIFNRLKGFEVQGIITNDQLMEIKEEYSFLKNCYYAYKPDDKGVLTPEDRIIFRKYEKKTGLGWTEPVNQDEIMRQIEALMSSGRVAEGLELAQKMKDDMSRGMEIRSNEEAVKMWIKCLDEISEKAYKTMIIISM</sequence>
<dbReference type="OrthoDB" id="9913373at2"/>
<evidence type="ECO:0000313" key="3">
    <source>
        <dbReference type="Proteomes" id="UP000191055"/>
    </source>
</evidence>
<organism evidence="2 3">
    <name type="scientific">Alkalitalea saponilacus</name>
    <dbReference type="NCBI Taxonomy" id="889453"/>
    <lineage>
        <taxon>Bacteria</taxon>
        <taxon>Pseudomonadati</taxon>
        <taxon>Bacteroidota</taxon>
        <taxon>Bacteroidia</taxon>
        <taxon>Marinilabiliales</taxon>
        <taxon>Marinilabiliaceae</taxon>
        <taxon>Alkalitalea</taxon>
    </lineage>
</organism>
<gene>
    <name evidence="2" type="ORF">SAMN03080601_00118</name>
</gene>
<feature type="chain" id="PRO_5012978941" description="Peptidoglycan binding domain-containing protein" evidence="1">
    <location>
        <begin position="20"/>
        <end position="238"/>
    </location>
</feature>
<name>A0A1T5A6U9_9BACT</name>
<proteinExistence type="predicted"/>
<feature type="signal peptide" evidence="1">
    <location>
        <begin position="1"/>
        <end position="19"/>
    </location>
</feature>
<evidence type="ECO:0000256" key="1">
    <source>
        <dbReference type="SAM" id="SignalP"/>
    </source>
</evidence>
<accession>A0A1T5A6U9</accession>
<dbReference type="Proteomes" id="UP000191055">
    <property type="component" value="Unassembled WGS sequence"/>
</dbReference>
<dbReference type="AlphaFoldDB" id="A0A1T5A6U9"/>
<dbReference type="STRING" id="889453.SAMN03080601_00118"/>
<evidence type="ECO:0000313" key="2">
    <source>
        <dbReference type="EMBL" id="SKB30752.1"/>
    </source>
</evidence>
<keyword evidence="3" id="KW-1185">Reference proteome</keyword>